<dbReference type="Gene3D" id="3.80.10.10">
    <property type="entry name" value="Ribonuclease Inhibitor"/>
    <property type="match status" value="2"/>
</dbReference>
<comment type="subcellular location">
    <subcellularLocation>
        <location evidence="1">Membrane</location>
        <topology evidence="1">Single-pass membrane protein</topology>
    </subcellularLocation>
</comment>
<evidence type="ECO:0000256" key="2">
    <source>
        <dbReference type="ARBA" id="ARBA00022614"/>
    </source>
</evidence>
<evidence type="ECO:0000256" key="3">
    <source>
        <dbReference type="ARBA" id="ARBA00022692"/>
    </source>
</evidence>
<dbReference type="Pfam" id="PF00560">
    <property type="entry name" value="LRR_1"/>
    <property type="match status" value="1"/>
</dbReference>
<dbReference type="AlphaFoldDB" id="A0AAV1DYV9"/>
<dbReference type="GO" id="GO:0051707">
    <property type="term" value="P:response to other organism"/>
    <property type="evidence" value="ECO:0007669"/>
    <property type="project" value="UniProtKB-ARBA"/>
</dbReference>
<keyword evidence="3" id="KW-0812">Transmembrane</keyword>
<keyword evidence="8" id="KW-0325">Glycoprotein</keyword>
<dbReference type="Proteomes" id="UP001161247">
    <property type="component" value="Chromosome 7"/>
</dbReference>
<dbReference type="GO" id="GO:0006952">
    <property type="term" value="P:defense response"/>
    <property type="evidence" value="ECO:0007669"/>
    <property type="project" value="UniProtKB-ARBA"/>
</dbReference>
<dbReference type="SUPFAM" id="SSF52058">
    <property type="entry name" value="L domain-like"/>
    <property type="match status" value="1"/>
</dbReference>
<dbReference type="InterPro" id="IPR055414">
    <property type="entry name" value="LRR_R13L4/SHOC2-like"/>
</dbReference>
<keyword evidence="2" id="KW-0433">Leucine-rich repeat</keyword>
<dbReference type="GO" id="GO:0009791">
    <property type="term" value="P:post-embryonic development"/>
    <property type="evidence" value="ECO:0007669"/>
    <property type="project" value="UniProtKB-ARBA"/>
</dbReference>
<keyword evidence="7" id="KW-0472">Membrane</keyword>
<proteinExistence type="predicted"/>
<evidence type="ECO:0000256" key="6">
    <source>
        <dbReference type="ARBA" id="ARBA00022989"/>
    </source>
</evidence>
<dbReference type="SMART" id="SM00369">
    <property type="entry name" value="LRR_TYP"/>
    <property type="match status" value="3"/>
</dbReference>
<protein>
    <submittedName>
        <fullName evidence="10">OLC1v1013588C1</fullName>
    </submittedName>
</protein>
<dbReference type="InterPro" id="IPR032675">
    <property type="entry name" value="LRR_dom_sf"/>
</dbReference>
<name>A0AAV1DYV9_OLDCO</name>
<sequence>MGQNYFSSTSELYLFFNLSSNLRLLRLDSNDFKGPFPFNMLENSRSLTVLDIHGNSFNSSTFMLDSLCNLSSLVVLDLSYNLLEGSLPLCLGKLTSLEILNLKMNKFGGKIPNELGDLKELTYLDLSSNSFNSSIPSSLGKLRKLEFLYLGGGNQLYGTVPSTLGQLSGLKELSISGNSLTGEISESHFMKLKLLKYLEFYGFVELIVNPQWIPPFQLRHIYINSVNMGNQFPPWLQTQQNVSLLILRNASISGPVPEWFGTTFSSVTDLDLSMNKMHGVLPSSMKNLRSLADVNLSENKLTGAITEWIGEELSQLQRLRLQSNSFYGVLPSSLKSMTSLPSSGRSSLGSKVISTSEMEIHASSPSSFLMLIKHYFSVIWGTGRAKVK</sequence>
<evidence type="ECO:0000259" key="9">
    <source>
        <dbReference type="Pfam" id="PF23598"/>
    </source>
</evidence>
<dbReference type="FunFam" id="3.80.10.10:FF:000453">
    <property type="entry name" value="Leucine-rich receptor-like protein kinase family protein"/>
    <property type="match status" value="1"/>
</dbReference>
<reference evidence="10" key="1">
    <citation type="submission" date="2023-03" db="EMBL/GenBank/DDBJ databases">
        <authorList>
            <person name="Julca I."/>
        </authorList>
    </citation>
    <scope>NUCLEOTIDE SEQUENCE</scope>
</reference>
<dbReference type="EMBL" id="OX459124">
    <property type="protein sequence ID" value="CAI9113060.1"/>
    <property type="molecule type" value="Genomic_DNA"/>
</dbReference>
<dbReference type="PANTHER" id="PTHR48060">
    <property type="entry name" value="DNA DAMAGE-REPAIR/TOLERATION PROTEIN DRT100"/>
    <property type="match status" value="1"/>
</dbReference>
<evidence type="ECO:0000313" key="10">
    <source>
        <dbReference type="EMBL" id="CAI9113060.1"/>
    </source>
</evidence>
<evidence type="ECO:0000256" key="7">
    <source>
        <dbReference type="ARBA" id="ARBA00023136"/>
    </source>
</evidence>
<keyword evidence="4" id="KW-0732">Signal</keyword>
<evidence type="ECO:0000256" key="1">
    <source>
        <dbReference type="ARBA" id="ARBA00004167"/>
    </source>
</evidence>
<dbReference type="PANTHER" id="PTHR48060:SF21">
    <property type="entry name" value="L DOMAIN-LIKE PROTEIN"/>
    <property type="match status" value="1"/>
</dbReference>
<accession>A0AAV1DYV9</accession>
<evidence type="ECO:0000256" key="5">
    <source>
        <dbReference type="ARBA" id="ARBA00022737"/>
    </source>
</evidence>
<keyword evidence="5" id="KW-0677">Repeat</keyword>
<evidence type="ECO:0000256" key="4">
    <source>
        <dbReference type="ARBA" id="ARBA00022729"/>
    </source>
</evidence>
<dbReference type="InterPro" id="IPR053211">
    <property type="entry name" value="DNA_repair-toleration"/>
</dbReference>
<dbReference type="GO" id="GO:0016020">
    <property type="term" value="C:membrane"/>
    <property type="evidence" value="ECO:0007669"/>
    <property type="project" value="UniProtKB-SubCell"/>
</dbReference>
<dbReference type="Pfam" id="PF23598">
    <property type="entry name" value="LRR_14"/>
    <property type="match status" value="1"/>
</dbReference>
<organism evidence="10 11">
    <name type="scientific">Oldenlandia corymbosa var. corymbosa</name>
    <dbReference type="NCBI Taxonomy" id="529605"/>
    <lineage>
        <taxon>Eukaryota</taxon>
        <taxon>Viridiplantae</taxon>
        <taxon>Streptophyta</taxon>
        <taxon>Embryophyta</taxon>
        <taxon>Tracheophyta</taxon>
        <taxon>Spermatophyta</taxon>
        <taxon>Magnoliopsida</taxon>
        <taxon>eudicotyledons</taxon>
        <taxon>Gunneridae</taxon>
        <taxon>Pentapetalae</taxon>
        <taxon>asterids</taxon>
        <taxon>lamiids</taxon>
        <taxon>Gentianales</taxon>
        <taxon>Rubiaceae</taxon>
        <taxon>Rubioideae</taxon>
        <taxon>Spermacoceae</taxon>
        <taxon>Hedyotis-Oldenlandia complex</taxon>
        <taxon>Oldenlandia</taxon>
    </lineage>
</organism>
<keyword evidence="6" id="KW-1133">Transmembrane helix</keyword>
<dbReference type="InterPro" id="IPR003591">
    <property type="entry name" value="Leu-rich_rpt_typical-subtyp"/>
</dbReference>
<evidence type="ECO:0000313" key="11">
    <source>
        <dbReference type="Proteomes" id="UP001161247"/>
    </source>
</evidence>
<evidence type="ECO:0000256" key="8">
    <source>
        <dbReference type="ARBA" id="ARBA00023180"/>
    </source>
</evidence>
<dbReference type="InterPro" id="IPR001611">
    <property type="entry name" value="Leu-rich_rpt"/>
</dbReference>
<feature type="domain" description="Disease resistance R13L4/SHOC-2-like LRR" evidence="9">
    <location>
        <begin position="41"/>
        <end position="247"/>
    </location>
</feature>
<gene>
    <name evidence="10" type="ORF">OLC1_LOCUS20141</name>
</gene>
<keyword evidence="11" id="KW-1185">Reference proteome</keyword>